<reference evidence="2" key="1">
    <citation type="journal article" date="2019" name="Curr. Biol.">
        <title>Genome Sequence of Striga asiatica Provides Insight into the Evolution of Plant Parasitism.</title>
        <authorList>
            <person name="Yoshida S."/>
            <person name="Kim S."/>
            <person name="Wafula E.K."/>
            <person name="Tanskanen J."/>
            <person name="Kim Y.M."/>
            <person name="Honaas L."/>
            <person name="Yang Z."/>
            <person name="Spallek T."/>
            <person name="Conn C.E."/>
            <person name="Ichihashi Y."/>
            <person name="Cheong K."/>
            <person name="Cui S."/>
            <person name="Der J.P."/>
            <person name="Gundlach H."/>
            <person name="Jiao Y."/>
            <person name="Hori C."/>
            <person name="Ishida J.K."/>
            <person name="Kasahara H."/>
            <person name="Kiba T."/>
            <person name="Kim M.S."/>
            <person name="Koo N."/>
            <person name="Laohavisit A."/>
            <person name="Lee Y.H."/>
            <person name="Lumba S."/>
            <person name="McCourt P."/>
            <person name="Mortimer J.C."/>
            <person name="Mutuku J.M."/>
            <person name="Nomura T."/>
            <person name="Sasaki-Sekimoto Y."/>
            <person name="Seto Y."/>
            <person name="Wang Y."/>
            <person name="Wakatake T."/>
            <person name="Sakakibara H."/>
            <person name="Demura T."/>
            <person name="Yamaguchi S."/>
            <person name="Yoneyama K."/>
            <person name="Manabe R.I."/>
            <person name="Nelson D.C."/>
            <person name="Schulman A.H."/>
            <person name="Timko M.P."/>
            <person name="dePamphilis C.W."/>
            <person name="Choi D."/>
            <person name="Shirasu K."/>
        </authorList>
    </citation>
    <scope>NUCLEOTIDE SEQUENCE [LARGE SCALE GENOMIC DNA]</scope>
    <source>
        <strain evidence="2">cv. UVA1</strain>
    </source>
</reference>
<dbReference type="GO" id="GO:0003677">
    <property type="term" value="F:DNA binding"/>
    <property type="evidence" value="ECO:0007669"/>
    <property type="project" value="UniProtKB-KW"/>
</dbReference>
<dbReference type="Proteomes" id="UP000325081">
    <property type="component" value="Unassembled WGS sequence"/>
</dbReference>
<name>A0A5A7Q9V0_STRAF</name>
<evidence type="ECO:0000313" key="2">
    <source>
        <dbReference type="Proteomes" id="UP000325081"/>
    </source>
</evidence>
<keyword evidence="1" id="KW-0371">Homeobox</keyword>
<sequence>MSSTSRALAKSTSDEREPVFKVATILHHNFRARMELAFPHSLENEIIRPHQHSTIPTHFPQSESQIPPEPPFHVRIHNTAISHEIGTNPIMLHMLKAQVQIPHQTHPRESECSNIKRVQIRTKPGLHHPHKLSLQTLHLEFRAIRQQQKVPKKIAYIFPSESHIIHETAQRIKLIFLYIRQRNCAYGIFLDENPRTLETANG</sequence>
<dbReference type="EMBL" id="BKCP01006272">
    <property type="protein sequence ID" value="GER42035.1"/>
    <property type="molecule type" value="Genomic_DNA"/>
</dbReference>
<comment type="caution">
    <text evidence="1">The sequence shown here is derived from an EMBL/GenBank/DDBJ whole genome shotgun (WGS) entry which is preliminary data.</text>
</comment>
<protein>
    <submittedName>
        <fullName evidence="1">Zinc finger homeobox protein 3</fullName>
    </submittedName>
</protein>
<organism evidence="1 2">
    <name type="scientific">Striga asiatica</name>
    <name type="common">Asiatic witchweed</name>
    <name type="synonym">Buchnera asiatica</name>
    <dbReference type="NCBI Taxonomy" id="4170"/>
    <lineage>
        <taxon>Eukaryota</taxon>
        <taxon>Viridiplantae</taxon>
        <taxon>Streptophyta</taxon>
        <taxon>Embryophyta</taxon>
        <taxon>Tracheophyta</taxon>
        <taxon>Spermatophyta</taxon>
        <taxon>Magnoliopsida</taxon>
        <taxon>eudicotyledons</taxon>
        <taxon>Gunneridae</taxon>
        <taxon>Pentapetalae</taxon>
        <taxon>asterids</taxon>
        <taxon>lamiids</taxon>
        <taxon>Lamiales</taxon>
        <taxon>Orobanchaceae</taxon>
        <taxon>Buchnereae</taxon>
        <taxon>Striga</taxon>
    </lineage>
</organism>
<dbReference type="AlphaFoldDB" id="A0A5A7Q9V0"/>
<keyword evidence="2" id="KW-1185">Reference proteome</keyword>
<gene>
    <name evidence="1" type="ORF">STAS_18793</name>
</gene>
<proteinExistence type="predicted"/>
<keyword evidence="1" id="KW-0238">DNA-binding</keyword>
<evidence type="ECO:0000313" key="1">
    <source>
        <dbReference type="EMBL" id="GER42035.1"/>
    </source>
</evidence>
<accession>A0A5A7Q9V0</accession>